<evidence type="ECO:0000256" key="3">
    <source>
        <dbReference type="SAM" id="MobiDB-lite"/>
    </source>
</evidence>
<feature type="compositionally biased region" description="Basic and acidic residues" evidence="3">
    <location>
        <begin position="206"/>
        <end position="224"/>
    </location>
</feature>
<feature type="compositionally biased region" description="Polar residues" evidence="3">
    <location>
        <begin position="1673"/>
        <end position="1700"/>
    </location>
</feature>
<feature type="compositionally biased region" description="Basic and acidic residues" evidence="3">
    <location>
        <begin position="594"/>
        <end position="603"/>
    </location>
</feature>
<feature type="region of interest" description="Disordered" evidence="3">
    <location>
        <begin position="1225"/>
        <end position="1710"/>
    </location>
</feature>
<gene>
    <name evidence="4" type="primary">mia2</name>
</gene>
<feature type="compositionally biased region" description="Basic and acidic residues" evidence="3">
    <location>
        <begin position="182"/>
        <end position="193"/>
    </location>
</feature>
<feature type="compositionally biased region" description="Pro residues" evidence="3">
    <location>
        <begin position="2767"/>
        <end position="2799"/>
    </location>
</feature>
<feature type="region of interest" description="Disordered" evidence="3">
    <location>
        <begin position="2560"/>
        <end position="2836"/>
    </location>
</feature>
<dbReference type="Ensembl" id="ENSSLUT00000024036.1">
    <property type="protein sequence ID" value="ENSSLUP00000023269.1"/>
    <property type="gene ID" value="ENSSLUG00000010677.1"/>
</dbReference>
<feature type="region of interest" description="Disordered" evidence="3">
    <location>
        <begin position="1798"/>
        <end position="1817"/>
    </location>
</feature>
<feature type="compositionally biased region" description="Basic and acidic residues" evidence="3">
    <location>
        <begin position="729"/>
        <end position="753"/>
    </location>
</feature>
<feature type="region of interest" description="Disordered" evidence="3">
    <location>
        <begin position="1"/>
        <end position="224"/>
    </location>
</feature>
<feature type="compositionally biased region" description="Basic and acidic residues" evidence="3">
    <location>
        <begin position="304"/>
        <end position="314"/>
    </location>
</feature>
<feature type="compositionally biased region" description="Pro residues" evidence="3">
    <location>
        <begin position="2653"/>
        <end position="2681"/>
    </location>
</feature>
<feature type="compositionally biased region" description="Basic and acidic residues" evidence="3">
    <location>
        <begin position="1942"/>
        <end position="1976"/>
    </location>
</feature>
<evidence type="ECO:0000256" key="2">
    <source>
        <dbReference type="SAM" id="Coils"/>
    </source>
</evidence>
<feature type="compositionally biased region" description="Pro residues" evidence="3">
    <location>
        <begin position="2808"/>
        <end position="2822"/>
    </location>
</feature>
<feature type="compositionally biased region" description="Basic and acidic residues" evidence="3">
    <location>
        <begin position="1299"/>
        <end position="1353"/>
    </location>
</feature>
<proteinExistence type="predicted"/>
<dbReference type="Proteomes" id="UP000694568">
    <property type="component" value="Unplaced"/>
</dbReference>
<feature type="compositionally biased region" description="Polar residues" evidence="3">
    <location>
        <begin position="1556"/>
        <end position="1572"/>
    </location>
</feature>
<feature type="region of interest" description="Disordered" evidence="3">
    <location>
        <begin position="931"/>
        <end position="1191"/>
    </location>
</feature>
<keyword evidence="5" id="KW-1185">Reference proteome</keyword>
<feature type="compositionally biased region" description="Basic and acidic residues" evidence="3">
    <location>
        <begin position="389"/>
        <end position="411"/>
    </location>
</feature>
<feature type="compositionally biased region" description="Basic and acidic residues" evidence="3">
    <location>
        <begin position="1983"/>
        <end position="2011"/>
    </location>
</feature>
<feature type="compositionally biased region" description="Pro residues" evidence="3">
    <location>
        <begin position="2722"/>
        <end position="2731"/>
    </location>
</feature>
<evidence type="ECO:0000313" key="5">
    <source>
        <dbReference type="Proteomes" id="UP000694568"/>
    </source>
</evidence>
<feature type="compositionally biased region" description="Basic and acidic residues" evidence="3">
    <location>
        <begin position="669"/>
        <end position="678"/>
    </location>
</feature>
<accession>A0A8C9YG68</accession>
<feature type="compositionally biased region" description="Polar residues" evidence="3">
    <location>
        <begin position="433"/>
        <end position="447"/>
    </location>
</feature>
<feature type="compositionally biased region" description="Basic and acidic residues" evidence="3">
    <location>
        <begin position="2334"/>
        <end position="2343"/>
    </location>
</feature>
<feature type="compositionally biased region" description="Polar residues" evidence="3">
    <location>
        <begin position="1731"/>
        <end position="1756"/>
    </location>
</feature>
<dbReference type="CDD" id="cd06503">
    <property type="entry name" value="ATP-synt_Fo_b"/>
    <property type="match status" value="3"/>
</dbReference>
<feature type="compositionally biased region" description="Basic and acidic residues" evidence="3">
    <location>
        <begin position="1225"/>
        <end position="1276"/>
    </location>
</feature>
<evidence type="ECO:0000313" key="4">
    <source>
        <dbReference type="Ensembl" id="ENSSLUP00000023269.1"/>
    </source>
</evidence>
<feature type="compositionally biased region" description="Basic and acidic residues" evidence="3">
    <location>
        <begin position="334"/>
        <end position="351"/>
    </location>
</feature>
<organism evidence="4 5">
    <name type="scientific">Sander lucioperca</name>
    <name type="common">Pike-perch</name>
    <name type="synonym">Perca lucioperca</name>
    <dbReference type="NCBI Taxonomy" id="283035"/>
    <lineage>
        <taxon>Eukaryota</taxon>
        <taxon>Metazoa</taxon>
        <taxon>Chordata</taxon>
        <taxon>Craniata</taxon>
        <taxon>Vertebrata</taxon>
        <taxon>Euteleostomi</taxon>
        <taxon>Actinopterygii</taxon>
        <taxon>Neopterygii</taxon>
        <taxon>Teleostei</taxon>
        <taxon>Neoteleostei</taxon>
        <taxon>Acanthomorphata</taxon>
        <taxon>Eupercaria</taxon>
        <taxon>Perciformes</taxon>
        <taxon>Percoidei</taxon>
        <taxon>Percidae</taxon>
        <taxon>Luciopercinae</taxon>
        <taxon>Sander</taxon>
    </lineage>
</organism>
<feature type="region of interest" description="Disordered" evidence="3">
    <location>
        <begin position="844"/>
        <end position="919"/>
    </location>
</feature>
<feature type="compositionally biased region" description="Polar residues" evidence="3">
    <location>
        <begin position="23"/>
        <end position="42"/>
    </location>
</feature>
<feature type="compositionally biased region" description="Polar residues" evidence="3">
    <location>
        <begin position="546"/>
        <end position="555"/>
    </location>
</feature>
<feature type="compositionally biased region" description="Polar residues" evidence="3">
    <location>
        <begin position="315"/>
        <end position="330"/>
    </location>
</feature>
<feature type="compositionally biased region" description="Acidic residues" evidence="3">
    <location>
        <begin position="1277"/>
        <end position="1298"/>
    </location>
</feature>
<dbReference type="GO" id="GO:0035459">
    <property type="term" value="P:vesicle cargo loading"/>
    <property type="evidence" value="ECO:0007669"/>
    <property type="project" value="TreeGrafter"/>
</dbReference>
<dbReference type="PANTHER" id="PTHR23158:SF38">
    <property type="entry name" value="MELANOMA INHIBITORY ACTIVITY PROTEIN 2"/>
    <property type="match status" value="1"/>
</dbReference>
<feature type="compositionally biased region" description="Polar residues" evidence="3">
    <location>
        <begin position="1391"/>
        <end position="1400"/>
    </location>
</feature>
<dbReference type="GO" id="GO:0009306">
    <property type="term" value="P:protein secretion"/>
    <property type="evidence" value="ECO:0007669"/>
    <property type="project" value="TreeGrafter"/>
</dbReference>
<name>A0A8C9YG68_SANLU</name>
<feature type="compositionally biased region" description="Basic and acidic residues" evidence="3">
    <location>
        <begin position="1401"/>
        <end position="1453"/>
    </location>
</feature>
<reference evidence="4" key="2">
    <citation type="submission" date="2025-09" db="UniProtKB">
        <authorList>
            <consortium name="Ensembl"/>
        </authorList>
    </citation>
    <scope>IDENTIFICATION</scope>
</reference>
<feature type="compositionally biased region" description="Low complexity" evidence="3">
    <location>
        <begin position="43"/>
        <end position="56"/>
    </location>
</feature>
<feature type="compositionally biased region" description="Acidic residues" evidence="3">
    <location>
        <begin position="194"/>
        <end position="205"/>
    </location>
</feature>
<feature type="region of interest" description="Disordered" evidence="3">
    <location>
        <begin position="2314"/>
        <end position="2343"/>
    </location>
</feature>
<feature type="compositionally biased region" description="Acidic residues" evidence="3">
    <location>
        <begin position="1514"/>
        <end position="1526"/>
    </location>
</feature>
<feature type="compositionally biased region" description="Low complexity" evidence="3">
    <location>
        <begin position="2732"/>
        <end position="2744"/>
    </location>
</feature>
<feature type="compositionally biased region" description="Polar residues" evidence="3">
    <location>
        <begin position="1365"/>
        <end position="1378"/>
    </location>
</feature>
<feature type="compositionally biased region" description="Low complexity" evidence="3">
    <location>
        <begin position="2823"/>
        <end position="2836"/>
    </location>
</feature>
<feature type="compositionally biased region" description="Acidic residues" evidence="3">
    <location>
        <begin position="717"/>
        <end position="728"/>
    </location>
</feature>
<feature type="compositionally biased region" description="Basic and acidic residues" evidence="3">
    <location>
        <begin position="1637"/>
        <end position="1653"/>
    </location>
</feature>
<feature type="compositionally biased region" description="Polar residues" evidence="3">
    <location>
        <begin position="686"/>
        <end position="699"/>
    </location>
</feature>
<feature type="compositionally biased region" description="Polar residues" evidence="3">
    <location>
        <begin position="612"/>
        <end position="628"/>
    </location>
</feature>
<feature type="compositionally biased region" description="Basic and acidic residues" evidence="3">
    <location>
        <begin position="1527"/>
        <end position="1550"/>
    </location>
</feature>
<dbReference type="GO" id="GO:0006888">
    <property type="term" value="P:endoplasmic reticulum to Golgi vesicle-mediated transport"/>
    <property type="evidence" value="ECO:0007669"/>
    <property type="project" value="TreeGrafter"/>
</dbReference>
<feature type="region of interest" description="Disordered" evidence="3">
    <location>
        <begin position="246"/>
        <end position="753"/>
    </location>
</feature>
<feature type="compositionally biased region" description="Basic and acidic residues" evidence="3">
    <location>
        <begin position="421"/>
        <end position="432"/>
    </location>
</feature>
<feature type="region of interest" description="Disordered" evidence="3">
    <location>
        <begin position="1731"/>
        <end position="1772"/>
    </location>
</feature>
<feature type="compositionally biased region" description="Basic and acidic residues" evidence="3">
    <location>
        <begin position="1594"/>
        <end position="1606"/>
    </location>
</feature>
<dbReference type="GO" id="GO:0070971">
    <property type="term" value="C:endoplasmic reticulum exit site"/>
    <property type="evidence" value="ECO:0007669"/>
    <property type="project" value="TreeGrafter"/>
</dbReference>
<feature type="compositionally biased region" description="Basic and acidic residues" evidence="3">
    <location>
        <begin position="1615"/>
        <end position="1624"/>
    </location>
</feature>
<feature type="compositionally biased region" description="Basic and acidic residues" evidence="3">
    <location>
        <begin position="2688"/>
        <end position="2717"/>
    </location>
</feature>
<dbReference type="PANTHER" id="PTHR23158">
    <property type="entry name" value="MELANOMA INHIBITORY ACTIVITY-RELATED"/>
    <property type="match status" value="1"/>
</dbReference>
<sequence length="2836" mass="318109">MDEFGYPIDSSHLDSDDDDDPKIQNQESEITQTTPHTVATNAESPSTSEDPSTESPVPAQDVDGTSTEEAENKNARDAAVGTHEEARETPAALNEQGGSAPSSWLGSSVTGWLGLAKEEEAGNLAEGEKKDERKEMQAEASVASSVTGWLGFGGEGKPEEEEDRGTADSFTSTMTGWLGFGGEKKTDHPAKEEQTEEREDDEEPAETFRSRRMSLDLEGSQLHEEEKKEMGTLGWLGNGLSSTLGFGLTNQESGHETTPEIETKETIQEEEEQPASGSWLDIGFRDILGFGKDKSEVDESTGSDFKETEEDKTSEQPTGSENVNTSQLQPVLTEEVRKETTNESKVGETPKDQNAPSEMRERVNADSNHNDIGTSDSSKDSVLPTDAASKVDEKDIAPQTMERMEGKDHQMPKSIAIEGEDNNREPGEEESKTASGTDQDLLTQSDINLGPDLSFVDLNLNSTGQSVGEDEKNNTEDVVGEGPEIPDQFDNTEESTDTSVTGAGRDGHEGEGNNAETDVLHREVSTTPTDDSAEESRVSGGAGESSGKSQPSFLSPGTAEERNEPTSDEDNTLPAHSVETDVDHSDSLAMNDNNTERETHQGELGEEGISQEFGSAHSTNRSTETMYDNASEEDRRTFSTSESTRQMENNADQDSVSPDMQQGETQSDGDAHELKETVEETETDGENNLQPVQTETTEFQKYILNESGLKSAKGSETETETEEVEESKEEEKLGGIEELKEEEKQQEVKEIKEEGKQEVKEINEEGKQQEVKEIKEEGKQQEVKEIKEEGKQEVKEIKEEGKQEVKEIKEEGKQEVKEIKEEGKQAVKEIKEEGKQQEVKEIKEEGKQEVKETKEEGKQEVKEIKEEGKQEVKEIKEEGKQQEVKEIKEEGKQEVKETKEEGKQEVKETKEEGKQEVKEIKEEEKLGGIEELKKEEKQQDMKKIKEEGKQEEVKEIKEEGKQEEVKEIKEEGKQEVKETKEEGKQEVKEIKEEGKQQEVKEIKEEGKQEVKKIKEEGKQQEVKEIKEEGKQEVKEIKEEGKQEVKETKEEGKQEVKETKEEGKQEVKEIKEEEKLGGDRRVKERGETAGHEEDKGRGETGRSEEIKEEGKQEEVKEIKEEGKQEVKETKEEGKQEVKEIKEEGKQQEVKEIKEEGKQEVKKIKEEGKQQEVKEIKEEGKQEVKEIKEEGKQEVKEIKEEEKLGGIEELKKEEKQQDVKKIKEEGKQEEVKEIKEEGKQEVKEIKEEGKQEVKEIKEEGKQEADKLKEKKKQEKVEEIKEEDNQEEEEGKQGEEEELNEEEKKVEIKEGKKQEELKEEEKQQEIGEFKEEEKREELKEVERVKEQEKKEGEEKQVQSNVEVLMENSMHSLSHTQKATESPESESNGEETRGENSSVFSEMSTKTHERQTENPHMDEEKREGENKKQEEVKEKQETGNLEGERRNIGKEGSHKCSNELCPQASGDKFVGVRDGNDSANKLSSIDEGTKETGKQNPVADNDQILADRTGVSQMVPVDDTERDEDVTQEEEEKKVDVAKADEGREEQVEQKNNDLLHSGESGQNSLPDQLSLSQTAENKEDDQLYPSEADNTELSDDNVLRQGDKTKSEDTETSSEGISTEKETEQIHSDYMIDTVEDTDREEREINVKHDDVRVNEGRGLSTGGTVLRTEEEMEISVSSSDPVESQAAISEQTAQHASGSSHLSDGHNKGAAETGSGGAFGLFKNAFSFFSQTPVAETTAPPESTPSLDPNTGETSEAQASLPPEQERDSTTDSSQVYMQDLHTDSPITLSQQQLQPLFTETQTSSPSLTPTRSHPTESPIQTKTLTKHYKNLLIYMSADETTIMMELFGRHKLQFLDYVLGSSETTTDDPDNDESILLDIERLLRYHRETLVAPSMRLTDAPQEDKEKTTTLIALQKLEMLLARVRETFNTAEASCVGESCSTHSKDKETATEEDPSVRLDNHTPRDERMGLDGETEGRLSGGAGKEKVTEDKTKEEKGKRSGGERVSPESHPHIQPGSPQSLEGVINQILDFVHQIADDATTHVCAVRELLIWLTEQVVSTLPDDIRPGPDLYGVPWEPVIITSVVGLVTMLLFTCRCYSSVKSRMYRGKERRMAEQVAQLLDEKCKVLETLSKCQQEYDDLEGSLRDSGVLAQTQKTEHLEVKARQLEHAKRELDRDLEQLKDQLDQQREHRIEQEKRIAVLEESMKTFEEETKDLQSQEEQAQTTLKVYNMNSDRLQRNLETAGEENTLLQESNAQLRQQVEGWAERVSELEAEMSRCEVAHRGMLQDVANKDERIMSLTDRLLSMKAWDSDLQEEADGEGEGQEASNGTAGRGEENGRGDVLDTQGHLQKVQKLIYAAKLNADLKSVDEDKDRLFAKLNDEVKAKEDLQVRIEELDNEKLSLQSDTEQYSDQVQKLQQKLQIMTEMYQENELKLHRLLTVEEKERMQKEEKLNKADKNITMAMEELSNYRQRAGEMEEELEKTKQSYQTQISAHEKKAHNNWLAARAAERELADIRRENGLFRQKLTDTQFKLDALDNDPYALDSLARPLPFRAERSPYGLSPLGRPASETRAFLSPPTLMDGPPARLSPRVSRGPVEPPGGQGEMERSGGPHSDSGSISPTWERDRRGPPPGPLGPPGYMFPEQGGPMYRRPPPGALGLLPPPGPLHPRGLPPLPPHPADMADGSYRENSHGPGEQEHRESGPGDRRTPPEMDPRMGGAPPPGPPMGPMGPMDGPFPRRSPYGPPPPDFYPPRGPVGPTMMPMWAPPPPGMMFPPRFPPGGPPHPHYAPPMRPPLPDGHLHTSMAPPPPQQSLPSPPHSQSPEQHTPSPEDAI</sequence>
<reference evidence="4" key="1">
    <citation type="submission" date="2025-08" db="UniProtKB">
        <authorList>
            <consortium name="Ensembl"/>
        </authorList>
    </citation>
    <scope>IDENTIFICATION</scope>
</reference>
<feature type="coiled-coil region" evidence="2">
    <location>
        <begin position="2359"/>
        <end position="2527"/>
    </location>
</feature>
<feature type="compositionally biased region" description="Basic and acidic residues" evidence="3">
    <location>
        <begin position="70"/>
        <end position="88"/>
    </location>
</feature>
<dbReference type="InterPro" id="IPR051500">
    <property type="entry name" value="cTAGE_MIA/OTOR"/>
</dbReference>
<keyword evidence="1 2" id="KW-0175">Coiled coil</keyword>
<feature type="coiled-coil region" evidence="2">
    <location>
        <begin position="2157"/>
        <end position="2275"/>
    </location>
</feature>
<feature type="compositionally biased region" description="Polar residues" evidence="3">
    <location>
        <begin position="96"/>
        <end position="110"/>
    </location>
</feature>
<feature type="compositionally biased region" description="Polar residues" evidence="3">
    <location>
        <begin position="638"/>
        <end position="668"/>
    </location>
</feature>
<feature type="compositionally biased region" description="Basic and acidic residues" evidence="3">
    <location>
        <begin position="253"/>
        <end position="267"/>
    </location>
</feature>
<dbReference type="GeneTree" id="ENSGT00950000182767"/>
<feature type="compositionally biased region" description="Basic and acidic residues" evidence="3">
    <location>
        <begin position="116"/>
        <end position="137"/>
    </location>
</feature>
<feature type="compositionally biased region" description="Polar residues" evidence="3">
    <location>
        <begin position="365"/>
        <end position="376"/>
    </location>
</feature>
<feature type="compositionally biased region" description="Pro residues" evidence="3">
    <location>
        <begin position="2745"/>
        <end position="2758"/>
    </location>
</feature>
<feature type="compositionally biased region" description="Acidic residues" evidence="3">
    <location>
        <begin position="2314"/>
        <end position="2324"/>
    </location>
</feature>
<dbReference type="GO" id="GO:0005789">
    <property type="term" value="C:endoplasmic reticulum membrane"/>
    <property type="evidence" value="ECO:0007669"/>
    <property type="project" value="TreeGrafter"/>
</dbReference>
<protein>
    <submittedName>
        <fullName evidence="4">Uncharacterized protein</fullName>
    </submittedName>
</protein>
<evidence type="ECO:0000256" key="1">
    <source>
        <dbReference type="ARBA" id="ARBA00023054"/>
    </source>
</evidence>
<feature type="region of interest" description="Disordered" evidence="3">
    <location>
        <begin position="1932"/>
        <end position="2020"/>
    </location>
</feature>